<feature type="transmembrane region" description="Helical" evidence="7">
    <location>
        <begin position="334"/>
        <end position="354"/>
    </location>
</feature>
<keyword evidence="2 7" id="KW-0813">Transport</keyword>
<evidence type="ECO:0000256" key="3">
    <source>
        <dbReference type="ARBA" id="ARBA00022475"/>
    </source>
</evidence>
<dbReference type="Pfam" id="PF00528">
    <property type="entry name" value="BPD_transp_1"/>
    <property type="match status" value="1"/>
</dbReference>
<evidence type="ECO:0000259" key="8">
    <source>
        <dbReference type="PROSITE" id="PS50928"/>
    </source>
</evidence>
<dbReference type="Proteomes" id="UP000035061">
    <property type="component" value="Chromosome"/>
</dbReference>
<evidence type="ECO:0000313" key="9">
    <source>
        <dbReference type="EMBL" id="BAR01080.1"/>
    </source>
</evidence>
<evidence type="ECO:0000256" key="4">
    <source>
        <dbReference type="ARBA" id="ARBA00022692"/>
    </source>
</evidence>
<keyword evidence="5 7" id="KW-1133">Transmembrane helix</keyword>
<accession>A0ABM7ESZ9</accession>
<organism evidence="9 10">
    <name type="scientific">Bifidobacterium catenulatum DSM 16992 = JCM 1194 = LMG 11043</name>
    <dbReference type="NCBI Taxonomy" id="566552"/>
    <lineage>
        <taxon>Bacteria</taxon>
        <taxon>Bacillati</taxon>
        <taxon>Actinomycetota</taxon>
        <taxon>Actinomycetes</taxon>
        <taxon>Bifidobacteriales</taxon>
        <taxon>Bifidobacteriaceae</taxon>
        <taxon>Bifidobacterium</taxon>
    </lineage>
</organism>
<dbReference type="InterPro" id="IPR051393">
    <property type="entry name" value="ABC_transporter_permease"/>
</dbReference>
<dbReference type="EMBL" id="AP012325">
    <property type="protein sequence ID" value="BAR01080.1"/>
    <property type="molecule type" value="Genomic_DNA"/>
</dbReference>
<evidence type="ECO:0000313" key="10">
    <source>
        <dbReference type="Proteomes" id="UP000035061"/>
    </source>
</evidence>
<keyword evidence="10" id="KW-1185">Reference proteome</keyword>
<feature type="transmembrane region" description="Helical" evidence="7">
    <location>
        <begin position="146"/>
        <end position="165"/>
    </location>
</feature>
<dbReference type="InterPro" id="IPR000515">
    <property type="entry name" value="MetI-like"/>
</dbReference>
<name>A0ABM7ESZ9_9BIFI</name>
<dbReference type="PROSITE" id="PS50928">
    <property type="entry name" value="ABC_TM1"/>
    <property type="match status" value="1"/>
</dbReference>
<sequence length="364" mass="40665">MKIDNNSKTMSVFMADFNGRTRRNRIFKRISNRLAIYVENPERFKRESPKVFQGGNMTTVSKNAAPVKTHRSKAKAETTRRGLLYALPDWLMIIMLFFVPIVLLVIMAGSRWSLMGGNRGWNFPENFVKVFENKLLGQSVLFTLEYTVIVTIFLLVLGLGLALIVQESTKWNNMLRTCFLLPSATGLASASLLFYALYSPQVGPVTKILSFFGLMDEGGSVLATGQSALWATIIVIVWRFSGYYMLLMMIGLQAIPGDLYEAARMDGAGTWRIFRSITLPLMKPTIVMCLIYCVTGSILAFDQFFILTKGGPNNSTMTVVQLIYNFAFDSKKDLGMAAALSLIVLAALVVINSIQMRGMRDNTK</sequence>
<comment type="similarity">
    <text evidence="7">Belongs to the binding-protein-dependent transport system permease family.</text>
</comment>
<dbReference type="Gene3D" id="1.10.3720.10">
    <property type="entry name" value="MetI-like"/>
    <property type="match status" value="1"/>
</dbReference>
<keyword evidence="3" id="KW-1003">Cell membrane</keyword>
<evidence type="ECO:0000256" key="2">
    <source>
        <dbReference type="ARBA" id="ARBA00022448"/>
    </source>
</evidence>
<keyword evidence="4 7" id="KW-0812">Transmembrane</keyword>
<dbReference type="SUPFAM" id="SSF161098">
    <property type="entry name" value="MetI-like"/>
    <property type="match status" value="1"/>
</dbReference>
<dbReference type="PANTHER" id="PTHR30193:SF37">
    <property type="entry name" value="INNER MEMBRANE ABC TRANSPORTER PERMEASE PROTEIN YCJO"/>
    <property type="match status" value="1"/>
</dbReference>
<evidence type="ECO:0000256" key="5">
    <source>
        <dbReference type="ARBA" id="ARBA00022989"/>
    </source>
</evidence>
<reference evidence="9 10" key="1">
    <citation type="submission" date="2012-02" db="EMBL/GenBank/DDBJ databases">
        <title>Complete genome sequence of Bifidobacterium catenulatum JCM 1194.</title>
        <authorList>
            <person name="Toh H."/>
            <person name="Oshima K."/>
            <person name="Morita H."/>
            <person name="Hattori M."/>
        </authorList>
    </citation>
    <scope>NUCLEOTIDE SEQUENCE [LARGE SCALE GENOMIC DNA]</scope>
    <source>
        <strain evidence="9 10">JCM 1194</strain>
    </source>
</reference>
<evidence type="ECO:0000256" key="6">
    <source>
        <dbReference type="ARBA" id="ARBA00023136"/>
    </source>
</evidence>
<evidence type="ECO:0000256" key="1">
    <source>
        <dbReference type="ARBA" id="ARBA00004651"/>
    </source>
</evidence>
<protein>
    <submittedName>
        <fullName evidence="9">ABC transporter permease component</fullName>
    </submittedName>
</protein>
<feature type="transmembrane region" description="Helical" evidence="7">
    <location>
        <begin position="285"/>
        <end position="307"/>
    </location>
</feature>
<dbReference type="InterPro" id="IPR035906">
    <property type="entry name" value="MetI-like_sf"/>
</dbReference>
<feature type="transmembrane region" description="Helical" evidence="7">
    <location>
        <begin position="218"/>
        <end position="240"/>
    </location>
</feature>
<comment type="subcellular location">
    <subcellularLocation>
        <location evidence="1 7">Cell membrane</location>
        <topology evidence="1 7">Multi-pass membrane protein</topology>
    </subcellularLocation>
</comment>
<gene>
    <name evidence="9" type="ORF">BBCT_0112</name>
</gene>
<keyword evidence="6 7" id="KW-0472">Membrane</keyword>
<evidence type="ECO:0000256" key="7">
    <source>
        <dbReference type="RuleBase" id="RU363032"/>
    </source>
</evidence>
<proteinExistence type="inferred from homology"/>
<feature type="transmembrane region" description="Helical" evidence="7">
    <location>
        <begin position="90"/>
        <end position="114"/>
    </location>
</feature>
<feature type="domain" description="ABC transmembrane type-1" evidence="8">
    <location>
        <begin position="140"/>
        <end position="355"/>
    </location>
</feature>
<dbReference type="PANTHER" id="PTHR30193">
    <property type="entry name" value="ABC TRANSPORTER PERMEASE PROTEIN"/>
    <property type="match status" value="1"/>
</dbReference>
<dbReference type="CDD" id="cd06261">
    <property type="entry name" value="TM_PBP2"/>
    <property type="match status" value="1"/>
</dbReference>
<feature type="transmembrane region" description="Helical" evidence="7">
    <location>
        <begin position="177"/>
        <end position="198"/>
    </location>
</feature>